<gene>
    <name evidence="2" type="ORF">MUB46_18375</name>
</gene>
<feature type="transmembrane region" description="Helical" evidence="1">
    <location>
        <begin position="148"/>
        <end position="170"/>
    </location>
</feature>
<sequence>MHPAFSVIFFTTSSGAGYGLLALMGLGAAVGLMPDSRVLAIVGLGLALVMITAGLLSSTFHLGHPERAWRAFSQWRSSWLSREGISSVVTYVPAVAFAGGWVVFGVDGAAVRVAGLLAAAGALATVCTTAMIYASLKPVPDWSNRWTLPVYLAFSLATGAILLNALLALFVGFVPLAAWLAVVFIALAWGLKLSAWRHNDALALPDAAAATGLGAGEVRSVEWPHSQANYVLKEMGYRVARKHAAKLRRYAQVLAFALPLAAVLLGLLAGGGNAVVPVATAVLAIVAMVPGLLTERWLFFAEARHISTLYYGYQHARMT</sequence>
<dbReference type="GO" id="GO:0009390">
    <property type="term" value="C:dimethyl sulfoxide reductase complex"/>
    <property type="evidence" value="ECO:0007669"/>
    <property type="project" value="TreeGrafter"/>
</dbReference>
<evidence type="ECO:0000256" key="1">
    <source>
        <dbReference type="SAM" id="Phobius"/>
    </source>
</evidence>
<dbReference type="InterPro" id="IPR007059">
    <property type="entry name" value="DmsC"/>
</dbReference>
<dbReference type="GO" id="GO:0009389">
    <property type="term" value="F:dimethyl sulfoxide reductase activity"/>
    <property type="evidence" value="ECO:0007669"/>
    <property type="project" value="TreeGrafter"/>
</dbReference>
<dbReference type="PANTHER" id="PTHR38095">
    <property type="entry name" value="ANAEROBIC DIMETHYL SULFOXIDE REDUCTASE CHAIN YNFH"/>
    <property type="match status" value="1"/>
</dbReference>
<dbReference type="GO" id="GO:0019645">
    <property type="term" value="P:anaerobic electron transport chain"/>
    <property type="evidence" value="ECO:0007669"/>
    <property type="project" value="InterPro"/>
</dbReference>
<feature type="transmembrane region" description="Helical" evidence="1">
    <location>
        <begin position="250"/>
        <end position="268"/>
    </location>
</feature>
<accession>A0AAW5R0N7</accession>
<feature type="transmembrane region" description="Helical" evidence="1">
    <location>
        <begin position="7"/>
        <end position="32"/>
    </location>
</feature>
<dbReference type="Pfam" id="PF04976">
    <property type="entry name" value="DmsC"/>
    <property type="match status" value="1"/>
</dbReference>
<feature type="transmembrane region" description="Helical" evidence="1">
    <location>
        <begin position="116"/>
        <end position="136"/>
    </location>
</feature>
<feature type="transmembrane region" description="Helical" evidence="1">
    <location>
        <begin position="84"/>
        <end position="104"/>
    </location>
</feature>
<dbReference type="RefSeq" id="WP_261617418.1">
    <property type="nucleotide sequence ID" value="NZ_JALIDZ010000009.1"/>
</dbReference>
<reference evidence="2 3" key="1">
    <citation type="submission" date="2022-04" db="EMBL/GenBank/DDBJ databases">
        <authorList>
            <person name="Ye Y.-Q."/>
            <person name="Du Z.-J."/>
        </authorList>
    </citation>
    <scope>NUCLEOTIDE SEQUENCE [LARGE SCALE GENOMIC DNA]</scope>
    <source>
        <strain evidence="2 3">A6E488</strain>
    </source>
</reference>
<keyword evidence="1" id="KW-0472">Membrane</keyword>
<evidence type="ECO:0000313" key="2">
    <source>
        <dbReference type="EMBL" id="MCT8973836.1"/>
    </source>
</evidence>
<keyword evidence="1" id="KW-0812">Transmembrane</keyword>
<organism evidence="2 3">
    <name type="scientific">Microbaculum marinisediminis</name>
    <dbReference type="NCBI Taxonomy" id="2931392"/>
    <lineage>
        <taxon>Bacteria</taxon>
        <taxon>Pseudomonadati</taxon>
        <taxon>Pseudomonadota</taxon>
        <taxon>Alphaproteobacteria</taxon>
        <taxon>Hyphomicrobiales</taxon>
        <taxon>Tepidamorphaceae</taxon>
        <taxon>Microbaculum</taxon>
    </lineage>
</organism>
<evidence type="ECO:0000313" key="3">
    <source>
        <dbReference type="Proteomes" id="UP001320898"/>
    </source>
</evidence>
<dbReference type="Proteomes" id="UP001320898">
    <property type="component" value="Unassembled WGS sequence"/>
</dbReference>
<dbReference type="EC" id="1.8.5.3" evidence="2"/>
<dbReference type="EMBL" id="JALIDZ010000009">
    <property type="protein sequence ID" value="MCT8973836.1"/>
    <property type="molecule type" value="Genomic_DNA"/>
</dbReference>
<keyword evidence="3" id="KW-1185">Reference proteome</keyword>
<keyword evidence="2" id="KW-0560">Oxidoreductase</keyword>
<name>A0AAW5R0N7_9HYPH</name>
<protein>
    <submittedName>
        <fullName evidence="2">Dimethyl sulfoxide reductase anchor subunit</fullName>
        <ecNumber evidence="2">1.8.5.3</ecNumber>
    </submittedName>
</protein>
<feature type="transmembrane region" description="Helical" evidence="1">
    <location>
        <begin position="176"/>
        <end position="195"/>
    </location>
</feature>
<feature type="transmembrane region" description="Helical" evidence="1">
    <location>
        <begin position="274"/>
        <end position="294"/>
    </location>
</feature>
<dbReference type="PANTHER" id="PTHR38095:SF1">
    <property type="entry name" value="ANAEROBIC DIMETHYL SULFOXIDE REDUCTASE CHAIN YNFH"/>
    <property type="match status" value="1"/>
</dbReference>
<feature type="transmembrane region" description="Helical" evidence="1">
    <location>
        <begin position="38"/>
        <end position="63"/>
    </location>
</feature>
<dbReference type="AlphaFoldDB" id="A0AAW5R0N7"/>
<dbReference type="GO" id="GO:0005886">
    <property type="term" value="C:plasma membrane"/>
    <property type="evidence" value="ECO:0007669"/>
    <property type="project" value="TreeGrafter"/>
</dbReference>
<proteinExistence type="predicted"/>
<comment type="caution">
    <text evidence="2">The sequence shown here is derived from an EMBL/GenBank/DDBJ whole genome shotgun (WGS) entry which is preliminary data.</text>
</comment>
<keyword evidence="1" id="KW-1133">Transmembrane helix</keyword>